<name>A0ACC2VV77_9TREE</name>
<reference evidence="1" key="1">
    <citation type="submission" date="2023-04" db="EMBL/GenBank/DDBJ databases">
        <title>Draft Genome sequencing of Naganishia species isolated from polar environments using Oxford Nanopore Technology.</title>
        <authorList>
            <person name="Leo P."/>
            <person name="Venkateswaran K."/>
        </authorList>
    </citation>
    <scope>NUCLEOTIDE SEQUENCE</scope>
    <source>
        <strain evidence="1">MNA-CCFEE 5261</strain>
    </source>
</reference>
<proteinExistence type="predicted"/>
<protein>
    <submittedName>
        <fullName evidence="1">Uncharacterized protein</fullName>
    </submittedName>
</protein>
<dbReference type="EMBL" id="JASBWR010000050">
    <property type="protein sequence ID" value="KAJ9102792.1"/>
    <property type="molecule type" value="Genomic_DNA"/>
</dbReference>
<accession>A0ACC2VV77</accession>
<dbReference type="Proteomes" id="UP001241377">
    <property type="component" value="Unassembled WGS sequence"/>
</dbReference>
<gene>
    <name evidence="1" type="ORF">QFC19_004710</name>
</gene>
<comment type="caution">
    <text evidence="1">The sequence shown here is derived from an EMBL/GenBank/DDBJ whole genome shotgun (WGS) entry which is preliminary data.</text>
</comment>
<organism evidence="1 2">
    <name type="scientific">Naganishia cerealis</name>
    <dbReference type="NCBI Taxonomy" id="610337"/>
    <lineage>
        <taxon>Eukaryota</taxon>
        <taxon>Fungi</taxon>
        <taxon>Dikarya</taxon>
        <taxon>Basidiomycota</taxon>
        <taxon>Agaricomycotina</taxon>
        <taxon>Tremellomycetes</taxon>
        <taxon>Filobasidiales</taxon>
        <taxon>Filobasidiaceae</taxon>
        <taxon>Naganishia</taxon>
    </lineage>
</organism>
<keyword evidence="2" id="KW-1185">Reference proteome</keyword>
<evidence type="ECO:0000313" key="2">
    <source>
        <dbReference type="Proteomes" id="UP001241377"/>
    </source>
</evidence>
<sequence>MYTNPLQKSIYLNSFPPFIFLFARIPHSPATPAPADNPRHQNRNLKLSLHFMIKSFRKGKRLSDLSDKLKRSISRVTSGSSAYGFHATGSGLHDTNNVDVLLSSPQKVIKALYKYEVQGPGELGFDKGDFFHVVAEEENGWYQASNPMTHAKGMVPASYFEVFNRSRPITTENPAVTSPRRHRSAGSGQNLAYANGTNSPGSGPAGQAHRNSNQTLYATTLFDFKAERDDELDIAKDENLIICAHHGFEWFIAKPINRLGGPGLVPALYVKIRDLLNPNNTAPSDDTVKVVETFHIPTVEEWKQQTARYQASTIPLGSISNQTPVVLSNTQFFQKDTSAQSNRLSLSSLNASVLEASVDSYQLDNGRYQYLVIARLSNGKVRHLYRFYQDFYDLQVKLLELFPYEAGKIENLKRIIPSIPGPLINVNDSISKLRREKLDYYLRNLIALPPHISRCEEVLKIFDVLDNGFDREFIDKKENRLLKPISQKSMYHQDRLSQYSNMLNNSGATRVLSTPTSSDSLNRSISSSSANLINSTSTSVPSDRPTKIKVKFYYEDDIFVLLLPTNLRLHDLKSKLYKRLSLDDLANGRPVDDIIRIYLKNDFDAVLEETGSVLGLEDSAQIKLSTIEIATDDQFHHNMYDKCKLAILAIT</sequence>
<evidence type="ECO:0000313" key="1">
    <source>
        <dbReference type="EMBL" id="KAJ9102792.1"/>
    </source>
</evidence>